<dbReference type="SUPFAM" id="SSF56300">
    <property type="entry name" value="Metallo-dependent phosphatases"/>
    <property type="match status" value="1"/>
</dbReference>
<sequence length="536" mass="56511">MPLCRSVAAAANSRAARQLVFAGAARRRSGMGAAAASAALELRGAAARPGSVKAAGARAGVDAAAAAEVPQGCRPGFSCGAAGGGAEAVWPVSIMGDLHLEPAQMHLFAEAQGHLRAAMADGEGRLLPGARVVQVGDLGGYKHGPGTRGCFEVALDYLSGFGAPFSLITGNHDLEGHEFETDEENLEAWRDVFGQRHYWAAEVGPVLLVGLSTVRFRSNAFSVHEVYVDDEQVAWFEALLAAHPGRPVAVLTHAPPAGSGLKVVQGVHVKNRCAWLNHSDRPGRFIELVERHPNVRLWFSGHFHLAQNYPDSITAVGRCAFVQVGVIGDCNRDGFRQSRLLRVTQSGYQVLTVDHGAGGRTRVDLEQDWDDDSTPSPVTPEDELVCDSSVGWLCSNLDCGLSSPIDASPDAAPATRWFAAGPNCLLAHHEGGLLVEYDCATRAPIGLVADATGKHVSLVAAGDAPPARDDGSDAVAVLLRDPSTGETSRIGRNERGTFFRVFQPNKWEAKRREAQERAAAAAAGGAAKSEAAVAVQ</sequence>
<dbReference type="InterPro" id="IPR029052">
    <property type="entry name" value="Metallo-depent_PP-like"/>
</dbReference>
<organism evidence="2 3">
    <name type="scientific">Raphidocelis subcapitata</name>
    <dbReference type="NCBI Taxonomy" id="307507"/>
    <lineage>
        <taxon>Eukaryota</taxon>
        <taxon>Viridiplantae</taxon>
        <taxon>Chlorophyta</taxon>
        <taxon>core chlorophytes</taxon>
        <taxon>Chlorophyceae</taxon>
        <taxon>CS clade</taxon>
        <taxon>Sphaeropleales</taxon>
        <taxon>Selenastraceae</taxon>
        <taxon>Raphidocelis</taxon>
    </lineage>
</organism>
<name>A0A2V0NSH6_9CHLO</name>
<evidence type="ECO:0000313" key="2">
    <source>
        <dbReference type="EMBL" id="GBF87795.1"/>
    </source>
</evidence>
<dbReference type="GO" id="GO:0016787">
    <property type="term" value="F:hydrolase activity"/>
    <property type="evidence" value="ECO:0007669"/>
    <property type="project" value="InterPro"/>
</dbReference>
<dbReference type="Gene3D" id="3.60.21.10">
    <property type="match status" value="1"/>
</dbReference>
<reference evidence="2 3" key="1">
    <citation type="journal article" date="2018" name="Sci. Rep.">
        <title>Raphidocelis subcapitata (=Pseudokirchneriella subcapitata) provides an insight into genome evolution and environmental adaptations in the Sphaeropleales.</title>
        <authorList>
            <person name="Suzuki S."/>
            <person name="Yamaguchi H."/>
            <person name="Nakajima N."/>
            <person name="Kawachi M."/>
        </authorList>
    </citation>
    <scope>NUCLEOTIDE SEQUENCE [LARGE SCALE GENOMIC DNA]</scope>
    <source>
        <strain evidence="2 3">NIES-35</strain>
    </source>
</reference>
<dbReference type="EMBL" id="BDRX01000002">
    <property type="protein sequence ID" value="GBF87795.1"/>
    <property type="molecule type" value="Genomic_DNA"/>
</dbReference>
<dbReference type="AlphaFoldDB" id="A0A2V0NSH6"/>
<protein>
    <submittedName>
        <fullName evidence="2">Calcineurin-like phosphoesterase</fullName>
    </submittedName>
</protein>
<comment type="caution">
    <text evidence="2">The sequence shown here is derived from an EMBL/GenBank/DDBJ whole genome shotgun (WGS) entry which is preliminary data.</text>
</comment>
<evidence type="ECO:0000313" key="3">
    <source>
        <dbReference type="Proteomes" id="UP000247498"/>
    </source>
</evidence>
<evidence type="ECO:0000259" key="1">
    <source>
        <dbReference type="Pfam" id="PF00149"/>
    </source>
</evidence>
<dbReference type="InParanoid" id="A0A2V0NSH6"/>
<dbReference type="OrthoDB" id="10260867at2759"/>
<accession>A0A2V0NSH6</accession>
<proteinExistence type="predicted"/>
<gene>
    <name evidence="2" type="ORF">Rsub_00506</name>
</gene>
<dbReference type="PANTHER" id="PTHR43143:SF4">
    <property type="entry name" value="CALCINEURIN-LIKE PHOSPHOESTERASE DOMAIN-CONTAINING PROTEIN"/>
    <property type="match status" value="1"/>
</dbReference>
<keyword evidence="3" id="KW-1185">Reference proteome</keyword>
<dbReference type="InterPro" id="IPR051918">
    <property type="entry name" value="STPP_CPPED1"/>
</dbReference>
<dbReference type="InterPro" id="IPR004843">
    <property type="entry name" value="Calcineurin-like_PHP"/>
</dbReference>
<dbReference type="Pfam" id="PF00149">
    <property type="entry name" value="Metallophos"/>
    <property type="match status" value="1"/>
</dbReference>
<dbReference type="Proteomes" id="UP000247498">
    <property type="component" value="Unassembled WGS sequence"/>
</dbReference>
<feature type="domain" description="Calcineurin-like phosphoesterase" evidence="1">
    <location>
        <begin position="94"/>
        <end position="304"/>
    </location>
</feature>
<dbReference type="PANTHER" id="PTHR43143">
    <property type="entry name" value="METALLOPHOSPHOESTERASE, CALCINEURIN SUPERFAMILY"/>
    <property type="match status" value="1"/>
</dbReference>